<feature type="compositionally biased region" description="Basic and acidic residues" evidence="1">
    <location>
        <begin position="146"/>
        <end position="159"/>
    </location>
</feature>
<dbReference type="EMBL" id="CAKOGP040001870">
    <property type="protein sequence ID" value="CAJ1954873.1"/>
    <property type="molecule type" value="Genomic_DNA"/>
</dbReference>
<feature type="domain" description="Helicase-associated" evidence="2">
    <location>
        <begin position="173"/>
        <end position="241"/>
    </location>
</feature>
<evidence type="ECO:0000313" key="3">
    <source>
        <dbReference type="EMBL" id="CAJ1954873.1"/>
    </source>
</evidence>
<dbReference type="Gene3D" id="6.10.140.530">
    <property type="match status" value="2"/>
</dbReference>
<feature type="domain" description="Helicase-associated" evidence="2">
    <location>
        <begin position="247"/>
        <end position="314"/>
    </location>
</feature>
<evidence type="ECO:0000313" key="4">
    <source>
        <dbReference type="Proteomes" id="UP001295423"/>
    </source>
</evidence>
<gene>
    <name evidence="3" type="ORF">CYCCA115_LOCUS15465</name>
</gene>
<dbReference type="AlphaFoldDB" id="A0AAD2FY00"/>
<feature type="compositionally biased region" description="Polar residues" evidence="1">
    <location>
        <begin position="94"/>
        <end position="105"/>
    </location>
</feature>
<evidence type="ECO:0000259" key="2">
    <source>
        <dbReference type="Pfam" id="PF03457"/>
    </source>
</evidence>
<keyword evidence="4" id="KW-1185">Reference proteome</keyword>
<reference evidence="3" key="1">
    <citation type="submission" date="2023-08" db="EMBL/GenBank/DDBJ databases">
        <authorList>
            <person name="Audoor S."/>
            <person name="Bilcke G."/>
        </authorList>
    </citation>
    <scope>NUCLEOTIDE SEQUENCE</scope>
</reference>
<proteinExistence type="predicted"/>
<dbReference type="PANTHER" id="PTHR33418">
    <property type="entry name" value="HELICASE-ASSOCIATED"/>
    <property type="match status" value="1"/>
</dbReference>
<dbReference type="Pfam" id="PF03457">
    <property type="entry name" value="HA"/>
    <property type="match status" value="2"/>
</dbReference>
<name>A0AAD2FY00_9STRA</name>
<organism evidence="3 4">
    <name type="scientific">Cylindrotheca closterium</name>
    <dbReference type="NCBI Taxonomy" id="2856"/>
    <lineage>
        <taxon>Eukaryota</taxon>
        <taxon>Sar</taxon>
        <taxon>Stramenopiles</taxon>
        <taxon>Ochrophyta</taxon>
        <taxon>Bacillariophyta</taxon>
        <taxon>Bacillariophyceae</taxon>
        <taxon>Bacillariophycidae</taxon>
        <taxon>Bacillariales</taxon>
        <taxon>Bacillariaceae</taxon>
        <taxon>Cylindrotheca</taxon>
    </lineage>
</organism>
<feature type="region of interest" description="Disordered" evidence="1">
    <location>
        <begin position="146"/>
        <end position="169"/>
    </location>
</feature>
<dbReference type="PANTHER" id="PTHR33418:SF1">
    <property type="entry name" value="HELICASE-ASSOCIATED DOMAIN-CONTAINING PROTEIN"/>
    <property type="match status" value="1"/>
</dbReference>
<dbReference type="Proteomes" id="UP001295423">
    <property type="component" value="Unassembled WGS sequence"/>
</dbReference>
<feature type="region of interest" description="Disordered" evidence="1">
    <location>
        <begin position="78"/>
        <end position="105"/>
    </location>
</feature>
<accession>A0AAD2FY00</accession>
<sequence>MNHHRTASHPIEVCRALLLGHHQGQQQFETTAPELIQTTSCGPTHLADLRLGMLTPLPLDFSSANLFGQSLAPTLGDAFEPTPFRANHKHDSSSKQSWDSETSIVGQQESTCSPDYLCSKGKHILSSPLATPSTVSVQSSSESCQFEDHYSNDEHHQQDSESESTDQFSRYQQSHWEGQYRALVQFRRETGHCRVPHKYKANLGLARWVKRQRYQYRLRQEGDLTSTMTDYRLQKLEKVGFIWFSHASTWEQRLMELKAFRDENGHCNVSSSYPANPKLAVWVKCQRRQHKLFKLSKSSHMTPERIEALEEIGFKWELRQGVKPNLQR</sequence>
<dbReference type="InterPro" id="IPR005114">
    <property type="entry name" value="Helicase_assoc"/>
</dbReference>
<protein>
    <recommendedName>
        <fullName evidence="2">Helicase-associated domain-containing protein</fullName>
    </recommendedName>
</protein>
<comment type="caution">
    <text evidence="3">The sequence shown here is derived from an EMBL/GenBank/DDBJ whole genome shotgun (WGS) entry which is preliminary data.</text>
</comment>
<evidence type="ECO:0000256" key="1">
    <source>
        <dbReference type="SAM" id="MobiDB-lite"/>
    </source>
</evidence>